<organism evidence="1 2">
    <name type="scientific">Candidatus Acidiferrum panamense</name>
    <dbReference type="NCBI Taxonomy" id="2741543"/>
    <lineage>
        <taxon>Bacteria</taxon>
        <taxon>Pseudomonadati</taxon>
        <taxon>Acidobacteriota</taxon>
        <taxon>Terriglobia</taxon>
        <taxon>Candidatus Acidiferrales</taxon>
        <taxon>Candidatus Acidiferrum</taxon>
    </lineage>
</organism>
<dbReference type="EMBL" id="JACDQQ010001760">
    <property type="protein sequence ID" value="MBA0086955.1"/>
    <property type="molecule type" value="Genomic_DNA"/>
</dbReference>
<gene>
    <name evidence="1" type="ORF">HRJ53_18390</name>
</gene>
<name>A0A7V8SY23_9BACT</name>
<accession>A0A7V8SY23</accession>
<dbReference type="AlphaFoldDB" id="A0A7V8SY23"/>
<proteinExistence type="predicted"/>
<reference evidence="1" key="1">
    <citation type="submission" date="2020-06" db="EMBL/GenBank/DDBJ databases">
        <title>Legume-microbial interactions unlock mineral nutrients during tropical forest succession.</title>
        <authorList>
            <person name="Epihov D.Z."/>
        </authorList>
    </citation>
    <scope>NUCLEOTIDE SEQUENCE [LARGE SCALE GENOMIC DNA]</scope>
    <source>
        <strain evidence="1">Pan2503</strain>
    </source>
</reference>
<protein>
    <submittedName>
        <fullName evidence="1">Uncharacterized protein</fullName>
    </submittedName>
</protein>
<evidence type="ECO:0000313" key="1">
    <source>
        <dbReference type="EMBL" id="MBA0086955.1"/>
    </source>
</evidence>
<keyword evidence="2" id="KW-1185">Reference proteome</keyword>
<evidence type="ECO:0000313" key="2">
    <source>
        <dbReference type="Proteomes" id="UP000567293"/>
    </source>
</evidence>
<comment type="caution">
    <text evidence="1">The sequence shown here is derived from an EMBL/GenBank/DDBJ whole genome shotgun (WGS) entry which is preliminary data.</text>
</comment>
<dbReference type="Proteomes" id="UP000567293">
    <property type="component" value="Unassembled WGS sequence"/>
</dbReference>
<sequence length="52" mass="5859">MIVIVLVLVEPGFMNQRGAERLKFAVPAGFTVSETLVECTVVRLWYPLIVRP</sequence>